<dbReference type="InterPro" id="IPR058627">
    <property type="entry name" value="MdtA-like_C"/>
</dbReference>
<comment type="caution">
    <text evidence="6">The sequence shown here is derived from an EMBL/GenBank/DDBJ whole genome shotgun (WGS) entry which is preliminary data.</text>
</comment>
<evidence type="ECO:0000259" key="4">
    <source>
        <dbReference type="Pfam" id="PF25967"/>
    </source>
</evidence>
<evidence type="ECO:0000256" key="1">
    <source>
        <dbReference type="ARBA" id="ARBA00009477"/>
    </source>
</evidence>
<evidence type="ECO:0000259" key="5">
    <source>
        <dbReference type="Pfam" id="PF25973"/>
    </source>
</evidence>
<evidence type="ECO:0000256" key="2">
    <source>
        <dbReference type="ARBA" id="ARBA00022448"/>
    </source>
</evidence>
<keyword evidence="2" id="KW-0813">Transport</keyword>
<dbReference type="InterPro" id="IPR058647">
    <property type="entry name" value="BSH_CzcB-like"/>
</dbReference>
<dbReference type="InterPro" id="IPR051909">
    <property type="entry name" value="MFP_Cation_Efflux"/>
</dbReference>
<dbReference type="InterPro" id="IPR006143">
    <property type="entry name" value="RND_pump_MFP"/>
</dbReference>
<name>A0ABS0EQ38_9BURK</name>
<evidence type="ECO:0000313" key="7">
    <source>
        <dbReference type="Proteomes" id="UP000657372"/>
    </source>
</evidence>
<dbReference type="EMBL" id="JADOEL010000001">
    <property type="protein sequence ID" value="MBF8176114.1"/>
    <property type="molecule type" value="Genomic_DNA"/>
</dbReference>
<protein>
    <submittedName>
        <fullName evidence="6">Efflux RND transporter periplasmic adaptor subunit</fullName>
    </submittedName>
</protein>
<dbReference type="Gene3D" id="1.10.287.470">
    <property type="entry name" value="Helix hairpin bin"/>
    <property type="match status" value="1"/>
</dbReference>
<sequence length="405" mass="44063">MSLLVTGVYTELSQVTHNATQGSGPHTYVKKHTRPFIAVITLVLLCIALAGCNEQPAKAETHKDKDTAVIRKGSVIEVSEASPLRARLVVEAVELSEIERSLTAPGVIEAVAEKLVKVAPPVPGRIIRLQRTLGDPVKAGDPLFTLDSAEISSARSEYTKARNAQAQAQRDFARQKLLFDADITAKKDYEAAQLTMDSADSDAHAAADRLAQLGVAKQTHSRSEYVLRSPISGRVIEMAGSQGGYWNDINAPIMTVADLSTVWLTANVAERDLRQVFVGQKAHITLNAYPDQQVEGIVRYVGEILDPETRSVKVRVAVTNTDGRFRPGMFAHVAFDGQKQEALTIPLSAIQQNGLEVRVFIEQGAHHYTPRTVTVGAQLHDRVEVTSGLKLGDRIVIKDGVLLND</sequence>
<dbReference type="PANTHER" id="PTHR30097:SF4">
    <property type="entry name" value="SLR6042 PROTEIN"/>
    <property type="match status" value="1"/>
</dbReference>
<keyword evidence="7" id="KW-1185">Reference proteome</keyword>
<feature type="domain" description="Multidrug resistance protein MdtA-like C-terminal permuted SH3" evidence="4">
    <location>
        <begin position="342"/>
        <end position="398"/>
    </location>
</feature>
<feature type="domain" description="CusB-like beta-barrel" evidence="3">
    <location>
        <begin position="261"/>
        <end position="338"/>
    </location>
</feature>
<comment type="similarity">
    <text evidence="1">Belongs to the membrane fusion protein (MFP) (TC 8.A.1) family.</text>
</comment>
<dbReference type="Gene3D" id="2.40.30.170">
    <property type="match status" value="1"/>
</dbReference>
<reference evidence="6 7" key="1">
    <citation type="submission" date="2020-11" db="EMBL/GenBank/DDBJ databases">
        <title>WGS of Herminiimonas contaminans strain Marseille-Q4544 isolated from planarians Schmidtea mediterranea.</title>
        <authorList>
            <person name="Kangale L."/>
        </authorList>
    </citation>
    <scope>NUCLEOTIDE SEQUENCE [LARGE SCALE GENOMIC DNA]</scope>
    <source>
        <strain evidence="6 7">Marseille-Q4544</strain>
    </source>
</reference>
<dbReference type="Pfam" id="PF25973">
    <property type="entry name" value="BSH_CzcB"/>
    <property type="match status" value="1"/>
</dbReference>
<dbReference type="Proteomes" id="UP000657372">
    <property type="component" value="Unassembled WGS sequence"/>
</dbReference>
<accession>A0ABS0EQ38</accession>
<dbReference type="NCBIfam" id="TIGR01730">
    <property type="entry name" value="RND_mfp"/>
    <property type="match status" value="1"/>
</dbReference>
<organism evidence="6 7">
    <name type="scientific">Herminiimonas contaminans</name>
    <dbReference type="NCBI Taxonomy" id="1111140"/>
    <lineage>
        <taxon>Bacteria</taxon>
        <taxon>Pseudomonadati</taxon>
        <taxon>Pseudomonadota</taxon>
        <taxon>Betaproteobacteria</taxon>
        <taxon>Burkholderiales</taxon>
        <taxon>Oxalobacteraceae</taxon>
        <taxon>Herminiimonas</taxon>
    </lineage>
</organism>
<proteinExistence type="inferred from homology"/>
<dbReference type="InterPro" id="IPR058792">
    <property type="entry name" value="Beta-barrel_RND_2"/>
</dbReference>
<dbReference type="PANTHER" id="PTHR30097">
    <property type="entry name" value="CATION EFFLUX SYSTEM PROTEIN CUSB"/>
    <property type="match status" value="1"/>
</dbReference>
<dbReference type="Pfam" id="PF25954">
    <property type="entry name" value="Beta-barrel_RND_2"/>
    <property type="match status" value="1"/>
</dbReference>
<evidence type="ECO:0000259" key="3">
    <source>
        <dbReference type="Pfam" id="PF25954"/>
    </source>
</evidence>
<gene>
    <name evidence="6" type="ORF">IXC47_00300</name>
</gene>
<dbReference type="Gene3D" id="2.40.420.20">
    <property type="match status" value="1"/>
</dbReference>
<evidence type="ECO:0000313" key="6">
    <source>
        <dbReference type="EMBL" id="MBF8176114.1"/>
    </source>
</evidence>
<dbReference type="SUPFAM" id="SSF111369">
    <property type="entry name" value="HlyD-like secretion proteins"/>
    <property type="match status" value="1"/>
</dbReference>
<feature type="domain" description="CzcB-like barrel-sandwich hybrid" evidence="5">
    <location>
        <begin position="115"/>
        <end position="258"/>
    </location>
</feature>
<dbReference type="Pfam" id="PF25967">
    <property type="entry name" value="RND-MFP_C"/>
    <property type="match status" value="1"/>
</dbReference>